<dbReference type="AlphaFoldDB" id="A0A1J5U4W7"/>
<dbReference type="InterPro" id="IPR000923">
    <property type="entry name" value="BlueCu_1"/>
</dbReference>
<dbReference type="SUPFAM" id="SSF49503">
    <property type="entry name" value="Cupredoxins"/>
    <property type="match status" value="1"/>
</dbReference>
<feature type="binding site" evidence="3">
    <location>
        <position position="701"/>
    </location>
    <ligand>
        <name>Cu cation</name>
        <dbReference type="ChEBI" id="CHEBI:23378"/>
    </ligand>
</feature>
<dbReference type="Pfam" id="PF02469">
    <property type="entry name" value="Fasciclin"/>
    <property type="match status" value="3"/>
</dbReference>
<evidence type="ECO:0000256" key="4">
    <source>
        <dbReference type="SAM" id="Phobius"/>
    </source>
</evidence>
<dbReference type="STRING" id="1888995.BD935_03430"/>
<dbReference type="PANTHER" id="PTHR10900">
    <property type="entry name" value="PERIOSTIN-RELATED"/>
    <property type="match status" value="1"/>
</dbReference>
<dbReference type="GO" id="GO:0005507">
    <property type="term" value="F:copper ion binding"/>
    <property type="evidence" value="ECO:0007669"/>
    <property type="project" value="InterPro"/>
</dbReference>
<keyword evidence="4" id="KW-0812">Transmembrane</keyword>
<feature type="transmembrane region" description="Helical" evidence="4">
    <location>
        <begin position="12"/>
        <end position="28"/>
    </location>
</feature>
<comment type="cofactor">
    <cofactor evidence="3">
        <name>Cu(2+)</name>
        <dbReference type="ChEBI" id="CHEBI:29036"/>
    </cofactor>
    <text evidence="3">The crystal structure with reduced Cu(1+) has also been determined.</text>
</comment>
<feature type="domain" description="FAS1" evidence="5">
    <location>
        <begin position="358"/>
        <end position="485"/>
    </location>
</feature>
<evidence type="ECO:0000256" key="3">
    <source>
        <dbReference type="PIRSR" id="PIRSR602387-1"/>
    </source>
</evidence>
<evidence type="ECO:0000256" key="2">
    <source>
        <dbReference type="ARBA" id="ARBA00023008"/>
    </source>
</evidence>
<dbReference type="GO" id="GO:0009055">
    <property type="term" value="F:electron transfer activity"/>
    <property type="evidence" value="ECO:0007669"/>
    <property type="project" value="InterPro"/>
</dbReference>
<evidence type="ECO:0000313" key="7">
    <source>
        <dbReference type="Proteomes" id="UP000183080"/>
    </source>
</evidence>
<keyword evidence="2 3" id="KW-0186">Copper</keyword>
<feature type="domain" description="FAS1" evidence="5">
    <location>
        <begin position="185"/>
        <end position="318"/>
    </location>
</feature>
<feature type="domain" description="FAS1" evidence="5">
    <location>
        <begin position="517"/>
        <end position="647"/>
    </location>
</feature>
<feature type="binding site" evidence="3">
    <location>
        <position position="752"/>
    </location>
    <ligand>
        <name>Cu cation</name>
        <dbReference type="ChEBI" id="CHEBI:23378"/>
    </ligand>
</feature>
<comment type="caution">
    <text evidence="6">The sequence shown here is derived from an EMBL/GenBank/DDBJ whole genome shotgun (WGS) entry which is preliminary data.</text>
</comment>
<keyword evidence="4" id="KW-1133">Transmembrane helix</keyword>
<dbReference type="FunFam" id="2.30.180.10:FF:000032">
    <property type="entry name" value="Fasciclin domain-containing protein, putative"/>
    <property type="match status" value="3"/>
</dbReference>
<dbReference type="InterPro" id="IPR008972">
    <property type="entry name" value="Cupredoxin"/>
</dbReference>
<dbReference type="Gene3D" id="2.60.40.420">
    <property type="entry name" value="Cupredoxins - blue copper proteins"/>
    <property type="match status" value="1"/>
</dbReference>
<dbReference type="Pfam" id="PF00127">
    <property type="entry name" value="Copper-bind"/>
    <property type="match status" value="1"/>
</dbReference>
<feature type="transmembrane region" description="Helical" evidence="4">
    <location>
        <begin position="777"/>
        <end position="795"/>
    </location>
</feature>
<evidence type="ECO:0000313" key="6">
    <source>
        <dbReference type="EMBL" id="OIR21068.1"/>
    </source>
</evidence>
<feature type="binding site" evidence="3">
    <location>
        <position position="747"/>
    </location>
    <ligand>
        <name>Cu cation</name>
        <dbReference type="ChEBI" id="CHEBI:23378"/>
    </ligand>
</feature>
<name>A0A1J5U4W7_9ARCH</name>
<dbReference type="Gene3D" id="2.30.180.10">
    <property type="entry name" value="FAS1 domain"/>
    <property type="match status" value="3"/>
</dbReference>
<keyword evidence="4" id="KW-0472">Membrane</keyword>
<dbReference type="SUPFAM" id="SSF82153">
    <property type="entry name" value="FAS1 domain"/>
    <property type="match status" value="3"/>
</dbReference>
<feature type="binding site" evidence="3">
    <location>
        <position position="744"/>
    </location>
    <ligand>
        <name>Cu cation</name>
        <dbReference type="ChEBI" id="CHEBI:23378"/>
    </ligand>
</feature>
<reference evidence="6 7" key="1">
    <citation type="submission" date="2016-08" db="EMBL/GenBank/DDBJ databases">
        <title>New Insights into Marine Group III Euryarchaeota, from dark to light.</title>
        <authorList>
            <person name="Haro-Moreno J.M."/>
            <person name="Rodriguez-Valera F."/>
            <person name="Lopez-Garcia P."/>
            <person name="Moreira D."/>
            <person name="Martin-Cuadrado A.B."/>
        </authorList>
    </citation>
    <scope>NUCLEOTIDE SEQUENCE [LARGE SCALE GENOMIC DNA]</scope>
    <source>
        <strain evidence="6">CG-Epi1</strain>
    </source>
</reference>
<keyword evidence="1 3" id="KW-0479">Metal-binding</keyword>
<gene>
    <name evidence="6" type="ORF">BD935_03430</name>
</gene>
<protein>
    <recommendedName>
        <fullName evidence="5">FAS1 domain-containing protein</fullName>
    </recommendedName>
</protein>
<evidence type="ECO:0000259" key="5">
    <source>
        <dbReference type="PROSITE" id="PS50213"/>
    </source>
</evidence>
<dbReference type="Proteomes" id="UP000183080">
    <property type="component" value="Unassembled WGS sequence"/>
</dbReference>
<evidence type="ECO:0000256" key="1">
    <source>
        <dbReference type="ARBA" id="ARBA00022723"/>
    </source>
</evidence>
<dbReference type="EMBL" id="MIZA01000002">
    <property type="protein sequence ID" value="OIR21068.1"/>
    <property type="molecule type" value="Genomic_DNA"/>
</dbReference>
<accession>A0A1J5U4W7</accession>
<dbReference type="PRINTS" id="PR00157">
    <property type="entry name" value="PLASTOCYANIN"/>
</dbReference>
<dbReference type="InterPro" id="IPR002387">
    <property type="entry name" value="Plastocyanin"/>
</dbReference>
<dbReference type="SMART" id="SM00554">
    <property type="entry name" value="FAS1"/>
    <property type="match status" value="3"/>
</dbReference>
<dbReference type="InterPro" id="IPR036378">
    <property type="entry name" value="FAS1_dom_sf"/>
</dbReference>
<dbReference type="Pfam" id="PF18204">
    <property type="entry name" value="PGF-CTERM"/>
    <property type="match status" value="1"/>
</dbReference>
<dbReference type="InterPro" id="IPR050904">
    <property type="entry name" value="Adhesion/Biosynth-related"/>
</dbReference>
<proteinExistence type="predicted"/>
<organism evidence="6 7">
    <name type="scientific">Marine Group III euryarchaeote CG-Epi1</name>
    <dbReference type="NCBI Taxonomy" id="1888995"/>
    <lineage>
        <taxon>Archaea</taxon>
        <taxon>Methanobacteriati</taxon>
        <taxon>Thermoplasmatota</taxon>
        <taxon>Thermoplasmata</taxon>
        <taxon>Candidatus Thermoprofundales</taxon>
    </lineage>
</organism>
<dbReference type="InterPro" id="IPR026371">
    <property type="entry name" value="PGF_CTERM"/>
</dbReference>
<sequence>MNATIVEQIIRLVPAVAAMAVFTVFTVLKIMKDYAPFMFTPLVIMLALSVGIDQSSYGASAEEGDDVTHVYVSGGSMSEPYFEFYADSEGTTEISELDITNTYTFHRLNGATSHPFYISDSGYEQESSAKITLTGDGSSNSGIAGSETFTISFEDGFTVDDTLSYYCTVHSNMIGEFTLTETVTLPNIPATAVSTGEHTSLVAALAHANLVGVLSGDGPYTVFAPTDSAFEEMGLNLSDFDTDEENATLAMILSYHVTMGSVMSSDLSDGMEVNTLIQEPITVNFYGEDTVVLNGDATVTSANVETSNGIIHIIDKVLMPPSLTTVTPPVGEICYDMDTHTVDLSKTEETCDEMWIPSVDIPTTAAATTIHTSLVAALEKANLTTALKGEGPFTVFAPSDAAFTAAGISLDDFDADTLANILTYHVVSGKVMSTDLSNGMMATALNGGTLVFSISEGNVSVNGANVILANVPVSNGVIHVIDKVMIPPAGEICYDPVSHTVDVTKTADTCDKSWIPSVDIPTTAAATTIHTSLVAALEKANLTTTLKGEGPFTVFAPTDEAFTAAGINLDDYDTDEKIAALADILLMHVVSGKVMSSDLTDGMEATALSSDKLSFMIGDTVSVNDATVIIADVPVSNGVIHVIDKVLMPVKEEEPKEEDSMPTCDHVIGLDSTGYAYSPASLTIKVGETVCWQWTDSADLHNVAEISSEGDQMRKEGGIYSGETAKTVDFRHTFTEATTFHYICEPHVGMQMVGKVIVGDSTESETSTPYSGDDEETPGFGIVLGVMAVIGIALISRRL</sequence>
<dbReference type="PROSITE" id="PS50213">
    <property type="entry name" value="FAS1"/>
    <property type="match status" value="3"/>
</dbReference>
<dbReference type="InterPro" id="IPR000782">
    <property type="entry name" value="FAS1_domain"/>
</dbReference>
<dbReference type="PANTHER" id="PTHR10900:SF77">
    <property type="entry name" value="FI19380P1"/>
    <property type="match status" value="1"/>
</dbReference>